<keyword evidence="3" id="KW-0547">Nucleotide-binding</keyword>
<dbReference type="Gene3D" id="3.40.50.300">
    <property type="entry name" value="P-loop containing nucleotide triphosphate hydrolases"/>
    <property type="match status" value="1"/>
</dbReference>
<dbReference type="SUPFAM" id="SSF52540">
    <property type="entry name" value="P-loop containing nucleoside triphosphate hydrolases"/>
    <property type="match status" value="1"/>
</dbReference>
<dbReference type="InterPro" id="IPR003593">
    <property type="entry name" value="AAA+_ATPase"/>
</dbReference>
<reference evidence="6 7" key="1">
    <citation type="submission" date="2020-04" db="EMBL/GenBank/DDBJ databases">
        <title>Complete genome sequence of Spiroplasma platyhelix ATCC 51748, an insect isolate.</title>
        <authorList>
            <person name="Green E.A."/>
            <person name="Klassen J.L."/>
        </authorList>
    </citation>
    <scope>NUCLEOTIDE SEQUENCE [LARGE SCALE GENOMIC DNA]</scope>
    <source>
        <strain evidence="6 7">PALS-1</strain>
    </source>
</reference>
<feature type="domain" description="ABC transporter" evidence="5">
    <location>
        <begin position="10"/>
        <end position="230"/>
    </location>
</feature>
<dbReference type="EMBL" id="JAAVVK010000001">
    <property type="protein sequence ID" value="NKE38280.1"/>
    <property type="molecule type" value="Genomic_DNA"/>
</dbReference>
<proteinExistence type="inferred from homology"/>
<sequence length="276" mass="31484">MGSIINDENVKITNVSKKYKNNLVIKDLSLTISNKARIGIVGPNGSGKTTLCEMIAQLRRPTSGAITLKPNLKIGMQLQEGKYPKGMTGWDLVNYYLRSYKLKKSIKEIKKLLYFLDAETIINKPISTLSGGQQQKINILLALIVDPDLLILDELATGLDLEVRERIYELLENEIFTNKDLSVLIVSHNMNEIERFCKELIFMLNGEIISIHNVKKVIQEYGSVEHFVKEKFKAYKVGIYNKLAVAKNLEEVTANDEKWAKSWKKHLDKKDKDNDK</sequence>
<comment type="caution">
    <text evidence="6">The sequence shown here is derived from an EMBL/GenBank/DDBJ whole genome shotgun (WGS) entry which is preliminary data.</text>
</comment>
<evidence type="ECO:0000256" key="4">
    <source>
        <dbReference type="ARBA" id="ARBA00022840"/>
    </source>
</evidence>
<dbReference type="PROSITE" id="PS00211">
    <property type="entry name" value="ABC_TRANSPORTER_1"/>
    <property type="match status" value="1"/>
</dbReference>
<comment type="similarity">
    <text evidence="1">Belongs to the ABC transporter superfamily.</text>
</comment>
<protein>
    <submittedName>
        <fullName evidence="6">ABC transporter ATP-binding protein</fullName>
    </submittedName>
</protein>
<accession>A0A846TPS3</accession>
<evidence type="ECO:0000256" key="3">
    <source>
        <dbReference type="ARBA" id="ARBA00022741"/>
    </source>
</evidence>
<name>A0A846TPS3_9MOLU</name>
<dbReference type="PANTHER" id="PTHR42711:SF5">
    <property type="entry name" value="ABC TRANSPORTER ATP-BINDING PROTEIN NATA"/>
    <property type="match status" value="1"/>
</dbReference>
<dbReference type="GO" id="GO:0016887">
    <property type="term" value="F:ATP hydrolysis activity"/>
    <property type="evidence" value="ECO:0007669"/>
    <property type="project" value="InterPro"/>
</dbReference>
<gene>
    <name evidence="6" type="ORF">HER12_00720</name>
</gene>
<evidence type="ECO:0000259" key="5">
    <source>
        <dbReference type="PROSITE" id="PS50893"/>
    </source>
</evidence>
<dbReference type="SMART" id="SM00382">
    <property type="entry name" value="AAA"/>
    <property type="match status" value="1"/>
</dbReference>
<evidence type="ECO:0000313" key="7">
    <source>
        <dbReference type="Proteomes" id="UP000584587"/>
    </source>
</evidence>
<dbReference type="CDD" id="cd03230">
    <property type="entry name" value="ABC_DR_subfamily_A"/>
    <property type="match status" value="1"/>
</dbReference>
<evidence type="ECO:0000313" key="6">
    <source>
        <dbReference type="EMBL" id="NKE38280.1"/>
    </source>
</evidence>
<dbReference type="RefSeq" id="WP_168104754.1">
    <property type="nucleotide sequence ID" value="NZ_CP051215.1"/>
</dbReference>
<evidence type="ECO:0000256" key="2">
    <source>
        <dbReference type="ARBA" id="ARBA00022448"/>
    </source>
</evidence>
<dbReference type="InterPro" id="IPR027417">
    <property type="entry name" value="P-loop_NTPase"/>
</dbReference>
<dbReference type="AlphaFoldDB" id="A0A846TPS3"/>
<organism evidence="6 7">
    <name type="scientific">Spiroplasma platyhelix PALS-1</name>
    <dbReference type="NCBI Taxonomy" id="1276218"/>
    <lineage>
        <taxon>Bacteria</taxon>
        <taxon>Bacillati</taxon>
        <taxon>Mycoplasmatota</taxon>
        <taxon>Mollicutes</taxon>
        <taxon>Entomoplasmatales</taxon>
        <taxon>Spiroplasmataceae</taxon>
        <taxon>Spiroplasma</taxon>
    </lineage>
</organism>
<evidence type="ECO:0000256" key="1">
    <source>
        <dbReference type="ARBA" id="ARBA00005417"/>
    </source>
</evidence>
<keyword evidence="2" id="KW-0813">Transport</keyword>
<dbReference type="PROSITE" id="PS50893">
    <property type="entry name" value="ABC_TRANSPORTER_2"/>
    <property type="match status" value="1"/>
</dbReference>
<dbReference type="GO" id="GO:0005524">
    <property type="term" value="F:ATP binding"/>
    <property type="evidence" value="ECO:0007669"/>
    <property type="project" value="UniProtKB-KW"/>
</dbReference>
<dbReference type="InterPro" id="IPR050763">
    <property type="entry name" value="ABC_transporter_ATP-binding"/>
</dbReference>
<keyword evidence="7" id="KW-1185">Reference proteome</keyword>
<dbReference type="Proteomes" id="UP000584587">
    <property type="component" value="Unassembled WGS sequence"/>
</dbReference>
<dbReference type="InterPro" id="IPR017871">
    <property type="entry name" value="ABC_transporter-like_CS"/>
</dbReference>
<dbReference type="Pfam" id="PF00005">
    <property type="entry name" value="ABC_tran"/>
    <property type="match status" value="1"/>
</dbReference>
<dbReference type="PANTHER" id="PTHR42711">
    <property type="entry name" value="ABC TRANSPORTER ATP-BINDING PROTEIN"/>
    <property type="match status" value="1"/>
</dbReference>
<dbReference type="InterPro" id="IPR003439">
    <property type="entry name" value="ABC_transporter-like_ATP-bd"/>
</dbReference>
<keyword evidence="4 6" id="KW-0067">ATP-binding</keyword>